<keyword evidence="2" id="KW-1185">Reference proteome</keyword>
<dbReference type="EMBL" id="FNYH01000001">
    <property type="protein sequence ID" value="SEI40948.1"/>
    <property type="molecule type" value="Genomic_DNA"/>
</dbReference>
<reference evidence="2" key="1">
    <citation type="submission" date="2016-10" db="EMBL/GenBank/DDBJ databases">
        <authorList>
            <person name="Varghese N."/>
            <person name="Submissions S."/>
        </authorList>
    </citation>
    <scope>NUCLEOTIDE SEQUENCE [LARGE SCALE GENOMIC DNA]</scope>
    <source>
        <strain evidence="2">DSM 7165</strain>
    </source>
</reference>
<dbReference type="InterPro" id="IPR029058">
    <property type="entry name" value="AB_hydrolase_fold"/>
</dbReference>
<evidence type="ECO:0008006" key="3">
    <source>
        <dbReference type="Google" id="ProtNLM"/>
    </source>
</evidence>
<gene>
    <name evidence="1" type="ORF">SAMN05421831_101347</name>
</gene>
<dbReference type="STRING" id="64971.SAMN05421831_101347"/>
<proteinExistence type="predicted"/>
<dbReference type="SUPFAM" id="SSF53474">
    <property type="entry name" value="alpha/beta-Hydrolases"/>
    <property type="match status" value="1"/>
</dbReference>
<protein>
    <recommendedName>
        <fullName evidence="3">Pimeloyl-[acyl-carrier protein] methyl ester esterase</fullName>
    </recommendedName>
</protein>
<dbReference type="RefSeq" id="WP_093308219.1">
    <property type="nucleotide sequence ID" value="NZ_FNYH01000001.1"/>
</dbReference>
<accession>A0A1H6QAZ9</accession>
<organism evidence="1 2">
    <name type="scientific">Allopseudospirillum japonicum</name>
    <dbReference type="NCBI Taxonomy" id="64971"/>
    <lineage>
        <taxon>Bacteria</taxon>
        <taxon>Pseudomonadati</taxon>
        <taxon>Pseudomonadota</taxon>
        <taxon>Gammaproteobacteria</taxon>
        <taxon>Oceanospirillales</taxon>
        <taxon>Oceanospirillaceae</taxon>
        <taxon>Allopseudospirillum</taxon>
    </lineage>
</organism>
<sequence length="214" mass="23418">MPLSLVLMAGWGMRAQVMQPLAQALKQQGPQSIHILCVDAHTSIPQQADIYLGWSLGALRLAQEVTCPLIVLGMGARFCDLGGVTQAQLRAFQRQFQRAPVSAWQSFLQWQAQGDTQVAYQHLLAHQQGDALAFPAASLAQGLEALAHLNISRAELQILGETDPLISTPDKNPQVQIAGAQQYQIPACGHLLPLTAVPQIAAYVWEFFQQNEYL</sequence>
<name>A0A1H6QAZ9_9GAMM</name>
<evidence type="ECO:0000313" key="1">
    <source>
        <dbReference type="EMBL" id="SEI40948.1"/>
    </source>
</evidence>
<dbReference type="Gene3D" id="3.40.50.1820">
    <property type="entry name" value="alpha/beta hydrolase"/>
    <property type="match status" value="1"/>
</dbReference>
<dbReference type="OrthoDB" id="9780744at2"/>
<dbReference type="Proteomes" id="UP000242999">
    <property type="component" value="Unassembled WGS sequence"/>
</dbReference>
<dbReference type="AlphaFoldDB" id="A0A1H6QAZ9"/>
<evidence type="ECO:0000313" key="2">
    <source>
        <dbReference type="Proteomes" id="UP000242999"/>
    </source>
</evidence>